<accession>A0AAV0LUG0</accession>
<feature type="region of interest" description="Disordered" evidence="1">
    <location>
        <begin position="354"/>
        <end position="406"/>
    </location>
</feature>
<feature type="region of interest" description="Disordered" evidence="1">
    <location>
        <begin position="478"/>
        <end position="584"/>
    </location>
</feature>
<comment type="caution">
    <text evidence="3">The sequence shown here is derived from an EMBL/GenBank/DDBJ whole genome shotgun (WGS) entry which is preliminary data.</text>
</comment>
<feature type="compositionally biased region" description="Polar residues" evidence="1">
    <location>
        <begin position="359"/>
        <end position="375"/>
    </location>
</feature>
<dbReference type="InterPro" id="IPR009060">
    <property type="entry name" value="UBA-like_sf"/>
</dbReference>
<feature type="domain" description="GBF-interacting protein 1 N-terminal" evidence="2">
    <location>
        <begin position="17"/>
        <end position="77"/>
    </location>
</feature>
<evidence type="ECO:0000313" key="4">
    <source>
        <dbReference type="Proteomes" id="UP001154282"/>
    </source>
</evidence>
<name>A0AAV0LUG0_9ROSI</name>
<feature type="compositionally biased region" description="Polar residues" evidence="1">
    <location>
        <begin position="805"/>
        <end position="822"/>
    </location>
</feature>
<feature type="compositionally biased region" description="Basic and acidic residues" evidence="1">
    <location>
        <begin position="478"/>
        <end position="489"/>
    </location>
</feature>
<dbReference type="PANTHER" id="PTHR46775:SF2">
    <property type="entry name" value="GBF-INTERACTING PROTEIN 1-LIKE"/>
    <property type="match status" value="1"/>
</dbReference>
<feature type="region of interest" description="Disordered" evidence="1">
    <location>
        <begin position="1"/>
        <end position="21"/>
    </location>
</feature>
<feature type="compositionally biased region" description="Polar residues" evidence="1">
    <location>
        <begin position="143"/>
        <end position="156"/>
    </location>
</feature>
<dbReference type="GO" id="GO:0051082">
    <property type="term" value="F:unfolded protein binding"/>
    <property type="evidence" value="ECO:0007669"/>
    <property type="project" value="TreeGrafter"/>
</dbReference>
<feature type="compositionally biased region" description="Gly residues" evidence="1">
    <location>
        <begin position="1"/>
        <end position="12"/>
    </location>
</feature>
<sequence>MSGGGSARGGGPARAAIPENARKVIHDIREITGKQHGDEEIYAVLKDCAMDPNETAQKLLYLDTFHEVKRKRERKKESSNVQGRGGRGARGNYSDANGGRNAAHRKENGASHLRERVPSTGMAGTHRPNSNHSLPAANRVAAVNTNGPSSLKSENPTLRRGSNVAVDDGEKAPKTGLVDAKKLDVTSETAKLPPMSAPDQTADSMTQNEQGKSVLATKDVAKSNAPGAYSYADASKRAWGRLIAAAPNHGRHVSQAAISELTKNENADPLSLKSERVSGTPKEADKSQLSELLQPLTLSTEDTSAVIGPSSGYDSTLSLKSERVSGTPKEVDKSQLSVLLQPLTLSTEDTSVVIGPSSGYDSQLPQVSITPSKGSSFADGRAKVSSQLHPDSKTEPDVPNGHVTFPDHFKVPQAFKSGLTFGSFESSSSTGVNSGNGHTRDINSANAIELSHGTADSAMEPSSGQNLSAAVHIDLQDKCESESDQDVLKEVQPSQGNALPEADPNQERMQTPERHQSPTVQLTPNYGLGVLPPTQGVHNGQLDGQEPQARDPPRVSPFAGENVAVSPSHSPSPQGQNPAAAAASTQPILLRPPYHLGYLPYTPYFNPYMLHPMHQFLSHNGMPQQQPSPGSPYLTTAAAAAAAAATAPGVKFPHNPQFKPGTGAANSAPIALPPFYSSYGSSPIGFNPGLAVTSGTSASNEDLSASQLKENRILSTGPPSDVSAWIAQGQDLSSLQLNSLYHLSPQGQHHLTFATPQAAAAHGSFPGIYPPLQTIAASSTASPLLQQQSHAISAAAEPVGPSPTAPYQQQPQLAQMNWSSTY</sequence>
<reference evidence="3" key="1">
    <citation type="submission" date="2022-08" db="EMBL/GenBank/DDBJ databases">
        <authorList>
            <person name="Gutierrez-Valencia J."/>
        </authorList>
    </citation>
    <scope>NUCLEOTIDE SEQUENCE</scope>
</reference>
<dbReference type="SUPFAM" id="SSF46934">
    <property type="entry name" value="UBA-like"/>
    <property type="match status" value="1"/>
</dbReference>
<proteinExistence type="predicted"/>
<keyword evidence="4" id="KW-1185">Reference proteome</keyword>
<feature type="region of interest" description="Disordered" evidence="1">
    <location>
        <begin position="788"/>
        <end position="822"/>
    </location>
</feature>
<evidence type="ECO:0000259" key="2">
    <source>
        <dbReference type="Pfam" id="PF06972"/>
    </source>
</evidence>
<feature type="compositionally biased region" description="Basic and acidic residues" evidence="1">
    <location>
        <begin position="104"/>
        <end position="117"/>
    </location>
</feature>
<feature type="compositionally biased region" description="Polar residues" evidence="1">
    <location>
        <begin position="289"/>
        <end position="303"/>
    </location>
</feature>
<evidence type="ECO:0000256" key="1">
    <source>
        <dbReference type="SAM" id="MobiDB-lite"/>
    </source>
</evidence>
<dbReference type="EMBL" id="CAMGYJ010000006">
    <property type="protein sequence ID" value="CAI0437755.1"/>
    <property type="molecule type" value="Genomic_DNA"/>
</dbReference>
<dbReference type="InterPro" id="IPR009719">
    <property type="entry name" value="GIP1_N"/>
</dbReference>
<feature type="compositionally biased region" description="Polar residues" evidence="1">
    <location>
        <begin position="565"/>
        <end position="584"/>
    </location>
</feature>
<dbReference type="Pfam" id="PF06972">
    <property type="entry name" value="GIP1_N"/>
    <property type="match status" value="1"/>
</dbReference>
<dbReference type="PANTHER" id="PTHR46775">
    <property type="entry name" value="FLOCCULATION PROTEIN (DUF1296)"/>
    <property type="match status" value="1"/>
</dbReference>
<feature type="compositionally biased region" description="Basic and acidic residues" evidence="1">
    <location>
        <begin position="168"/>
        <end position="185"/>
    </location>
</feature>
<feature type="compositionally biased region" description="Polar residues" evidence="1">
    <location>
        <begin position="198"/>
        <end position="211"/>
    </location>
</feature>
<dbReference type="GO" id="GO:0005634">
    <property type="term" value="C:nucleus"/>
    <property type="evidence" value="ECO:0007669"/>
    <property type="project" value="TreeGrafter"/>
</dbReference>
<dbReference type="AlphaFoldDB" id="A0AAV0LUG0"/>
<gene>
    <name evidence="3" type="ORF">LITE_LOCUS25570</name>
</gene>
<feature type="region of interest" description="Disordered" evidence="1">
    <location>
        <begin position="70"/>
        <end position="219"/>
    </location>
</feature>
<evidence type="ECO:0000313" key="3">
    <source>
        <dbReference type="EMBL" id="CAI0437755.1"/>
    </source>
</evidence>
<dbReference type="InterPro" id="IPR044277">
    <property type="entry name" value="GIP1"/>
</dbReference>
<dbReference type="Proteomes" id="UP001154282">
    <property type="component" value="Unassembled WGS sequence"/>
</dbReference>
<protein>
    <recommendedName>
        <fullName evidence="2">GBF-interacting protein 1 N-terminal domain-containing protein</fullName>
    </recommendedName>
</protein>
<feature type="region of interest" description="Disordered" evidence="1">
    <location>
        <begin position="256"/>
        <end position="333"/>
    </location>
</feature>
<organism evidence="3 4">
    <name type="scientific">Linum tenue</name>
    <dbReference type="NCBI Taxonomy" id="586396"/>
    <lineage>
        <taxon>Eukaryota</taxon>
        <taxon>Viridiplantae</taxon>
        <taxon>Streptophyta</taxon>
        <taxon>Embryophyta</taxon>
        <taxon>Tracheophyta</taxon>
        <taxon>Spermatophyta</taxon>
        <taxon>Magnoliopsida</taxon>
        <taxon>eudicotyledons</taxon>
        <taxon>Gunneridae</taxon>
        <taxon>Pentapetalae</taxon>
        <taxon>rosids</taxon>
        <taxon>fabids</taxon>
        <taxon>Malpighiales</taxon>
        <taxon>Linaceae</taxon>
        <taxon>Linum</taxon>
    </lineage>
</organism>